<feature type="chain" id="PRO_5038994916" evidence="6">
    <location>
        <begin position="31"/>
        <end position="324"/>
    </location>
</feature>
<evidence type="ECO:0000313" key="8">
    <source>
        <dbReference type="Proteomes" id="UP000291289"/>
    </source>
</evidence>
<keyword evidence="4 6" id="KW-0732">Signal</keyword>
<dbReference type="Pfam" id="PF01297">
    <property type="entry name" value="ZnuA"/>
    <property type="match status" value="1"/>
</dbReference>
<dbReference type="PROSITE" id="PS51257">
    <property type="entry name" value="PROKAR_LIPOPROTEIN"/>
    <property type="match status" value="1"/>
</dbReference>
<evidence type="ECO:0000256" key="4">
    <source>
        <dbReference type="ARBA" id="ARBA00022729"/>
    </source>
</evidence>
<keyword evidence="8" id="KW-1185">Reference proteome</keyword>
<evidence type="ECO:0000256" key="3">
    <source>
        <dbReference type="ARBA" id="ARBA00022723"/>
    </source>
</evidence>
<evidence type="ECO:0000313" key="7">
    <source>
        <dbReference type="EMBL" id="TCD54601.1"/>
    </source>
</evidence>
<proteinExistence type="predicted"/>
<dbReference type="SUPFAM" id="SSF53807">
    <property type="entry name" value="Helical backbone' metal receptor"/>
    <property type="match status" value="1"/>
</dbReference>
<dbReference type="GO" id="GO:0030313">
    <property type="term" value="C:cell envelope"/>
    <property type="evidence" value="ECO:0007669"/>
    <property type="project" value="UniProtKB-SubCell"/>
</dbReference>
<feature type="region of interest" description="Disordered" evidence="5">
    <location>
        <begin position="33"/>
        <end position="55"/>
    </location>
</feature>
<dbReference type="RefSeq" id="WP_131283358.1">
    <property type="nucleotide sequence ID" value="NZ_RXLP01000012.1"/>
</dbReference>
<dbReference type="PANTHER" id="PTHR42953">
    <property type="entry name" value="HIGH-AFFINITY ZINC UPTAKE SYSTEM PROTEIN ZNUA-RELATED"/>
    <property type="match status" value="1"/>
</dbReference>
<keyword evidence="3" id="KW-0479">Metal-binding</keyword>
<comment type="caution">
    <text evidence="7">The sequence shown here is derived from an EMBL/GenBank/DDBJ whole genome shotgun (WGS) entry which is preliminary data.</text>
</comment>
<gene>
    <name evidence="7" type="ORF">EJ419_02550</name>
</gene>
<dbReference type="EMBL" id="RXLP01000012">
    <property type="protein sequence ID" value="TCD54601.1"/>
    <property type="molecule type" value="Genomic_DNA"/>
</dbReference>
<dbReference type="InterPro" id="IPR050492">
    <property type="entry name" value="Bact_metal-bind_prot9"/>
</dbReference>
<evidence type="ECO:0000256" key="2">
    <source>
        <dbReference type="ARBA" id="ARBA00022448"/>
    </source>
</evidence>
<dbReference type="PANTHER" id="PTHR42953:SF1">
    <property type="entry name" value="METAL-BINDING PROTEIN HI_0362-RELATED"/>
    <property type="match status" value="1"/>
</dbReference>
<accession>A0A4R0QYC9</accession>
<reference evidence="7 8" key="1">
    <citation type="submission" date="2018-12" db="EMBL/GenBank/DDBJ databases">
        <title>Alloscrdovia theropitheci sp. nov: a novel taxon from the feces of the bleeding-herat monkey (Theropithecus geleda).</title>
        <authorList>
            <person name="Modesto M."/>
        </authorList>
    </citation>
    <scope>NUCLEOTIDE SEQUENCE [LARGE SCALE GENOMIC DNA]</scope>
    <source>
        <strain evidence="7 8">GLDI4/2</strain>
    </source>
</reference>
<comment type="subcellular location">
    <subcellularLocation>
        <location evidence="1">Cell envelope</location>
    </subcellularLocation>
</comment>
<sequence>MKMHRNFDAIAIFRRSVAVLAVGASLIAMSACGPQNNNSDTNKKSQDSSETAKAQDPITVVASVNQWGSLAEEIGGEHVQVTSIINNSTVEPHDYEASASDLSKLTAAQVAVVNGADYDAWATKAVTSQKSVSVVNAASIVGASESDNPHLWFSKDARKAVADSLLKTYSQLLPASKDYFQKQYDAWSKSEKELDSKLTEFKDANKNKKYAATESVAYYLFSDMGLADATPEGYANSAANEAEPTPGDLQEFQSLIEDHGISLLVNNPQESSDATNMLTGTAGKSDVPVLDVTEQLPTDYKTLTQWISALIDDATSKLAQDSAE</sequence>
<evidence type="ECO:0000256" key="5">
    <source>
        <dbReference type="SAM" id="MobiDB-lite"/>
    </source>
</evidence>
<dbReference type="GO" id="GO:0046872">
    <property type="term" value="F:metal ion binding"/>
    <property type="evidence" value="ECO:0007669"/>
    <property type="project" value="UniProtKB-KW"/>
</dbReference>
<dbReference type="InterPro" id="IPR006127">
    <property type="entry name" value="ZnuA-like"/>
</dbReference>
<keyword evidence="2" id="KW-0813">Transport</keyword>
<protein>
    <submittedName>
        <fullName evidence="7">ABC transporter substrate-binding protein</fullName>
    </submittedName>
</protein>
<feature type="signal peptide" evidence="6">
    <location>
        <begin position="1"/>
        <end position="30"/>
    </location>
</feature>
<organism evidence="7 8">
    <name type="scientific">Alloscardovia theropitheci</name>
    <dbReference type="NCBI Taxonomy" id="2496842"/>
    <lineage>
        <taxon>Bacteria</taxon>
        <taxon>Bacillati</taxon>
        <taxon>Actinomycetota</taxon>
        <taxon>Actinomycetes</taxon>
        <taxon>Bifidobacteriales</taxon>
        <taxon>Bifidobacteriaceae</taxon>
        <taxon>Alloscardovia</taxon>
    </lineage>
</organism>
<dbReference type="Gene3D" id="3.40.50.1980">
    <property type="entry name" value="Nitrogenase molybdenum iron protein domain"/>
    <property type="match status" value="2"/>
</dbReference>
<evidence type="ECO:0000256" key="6">
    <source>
        <dbReference type="SAM" id="SignalP"/>
    </source>
</evidence>
<name>A0A4R0QYC9_9BIFI</name>
<dbReference type="OrthoDB" id="5296019at2"/>
<dbReference type="GO" id="GO:0030001">
    <property type="term" value="P:metal ion transport"/>
    <property type="evidence" value="ECO:0007669"/>
    <property type="project" value="InterPro"/>
</dbReference>
<dbReference type="Proteomes" id="UP000291289">
    <property type="component" value="Unassembled WGS sequence"/>
</dbReference>
<dbReference type="AlphaFoldDB" id="A0A4R0QYC9"/>
<evidence type="ECO:0000256" key="1">
    <source>
        <dbReference type="ARBA" id="ARBA00004196"/>
    </source>
</evidence>